<reference evidence="2" key="1">
    <citation type="submission" date="2016-06" db="EMBL/GenBank/DDBJ databases">
        <title>Parallel loss of symbiosis genes in relatives of nitrogen-fixing non-legume Parasponia.</title>
        <authorList>
            <person name="Van Velzen R."/>
            <person name="Holmer R."/>
            <person name="Bu F."/>
            <person name="Rutten L."/>
            <person name="Van Zeijl A."/>
            <person name="Liu W."/>
            <person name="Santuari L."/>
            <person name="Cao Q."/>
            <person name="Sharma T."/>
            <person name="Shen D."/>
            <person name="Roswanjaya Y."/>
            <person name="Wardhani T."/>
            <person name="Kalhor M.S."/>
            <person name="Jansen J."/>
            <person name="Van den Hoogen J."/>
            <person name="Gungor B."/>
            <person name="Hartog M."/>
            <person name="Hontelez J."/>
            <person name="Verver J."/>
            <person name="Yang W.-C."/>
            <person name="Schijlen E."/>
            <person name="Repin R."/>
            <person name="Schilthuizen M."/>
            <person name="Schranz E."/>
            <person name="Heidstra R."/>
            <person name="Miyata K."/>
            <person name="Fedorova E."/>
            <person name="Kohlen W."/>
            <person name="Bisseling T."/>
            <person name="Smit S."/>
            <person name="Geurts R."/>
        </authorList>
    </citation>
    <scope>NUCLEOTIDE SEQUENCE [LARGE SCALE GENOMIC DNA]</scope>
    <source>
        <strain evidence="2">cv. WU1-14</strain>
    </source>
</reference>
<accession>A0A2P5AHT0</accession>
<evidence type="ECO:0000313" key="1">
    <source>
        <dbReference type="EMBL" id="PON36081.1"/>
    </source>
</evidence>
<dbReference type="Proteomes" id="UP000237105">
    <property type="component" value="Unassembled WGS sequence"/>
</dbReference>
<gene>
    <name evidence="1" type="ORF">PanWU01x14_331110</name>
</gene>
<evidence type="ECO:0000313" key="2">
    <source>
        <dbReference type="Proteomes" id="UP000237105"/>
    </source>
</evidence>
<comment type="caution">
    <text evidence="1">The sequence shown here is derived from an EMBL/GenBank/DDBJ whole genome shotgun (WGS) entry which is preliminary data.</text>
</comment>
<dbReference type="AlphaFoldDB" id="A0A2P5AHT0"/>
<dbReference type="EMBL" id="JXTB01000584">
    <property type="protein sequence ID" value="PON36081.1"/>
    <property type="molecule type" value="Genomic_DNA"/>
</dbReference>
<protein>
    <submittedName>
        <fullName evidence="1">Uncharacterized protein</fullName>
    </submittedName>
</protein>
<name>A0A2P5AHT0_PARAD</name>
<keyword evidence="2" id="KW-1185">Reference proteome</keyword>
<proteinExistence type="predicted"/>
<sequence length="107" mass="12449">MLGNYLMKSNNQLSHVVGMLEFGNNLPCSLLSQTAEFQSLNAEFQTNKLAQLIKLTKEPFFNDIARLIYWEKQHDSIPEKIPLLEQHTIFLRKISTTFLLSTIQLFY</sequence>
<organism evidence="1 2">
    <name type="scientific">Parasponia andersonii</name>
    <name type="common">Sponia andersonii</name>
    <dbReference type="NCBI Taxonomy" id="3476"/>
    <lineage>
        <taxon>Eukaryota</taxon>
        <taxon>Viridiplantae</taxon>
        <taxon>Streptophyta</taxon>
        <taxon>Embryophyta</taxon>
        <taxon>Tracheophyta</taxon>
        <taxon>Spermatophyta</taxon>
        <taxon>Magnoliopsida</taxon>
        <taxon>eudicotyledons</taxon>
        <taxon>Gunneridae</taxon>
        <taxon>Pentapetalae</taxon>
        <taxon>rosids</taxon>
        <taxon>fabids</taxon>
        <taxon>Rosales</taxon>
        <taxon>Cannabaceae</taxon>
        <taxon>Parasponia</taxon>
    </lineage>
</organism>